<evidence type="ECO:0000313" key="3">
    <source>
        <dbReference type="Proteomes" id="UP000310066"/>
    </source>
</evidence>
<feature type="region of interest" description="Disordered" evidence="1">
    <location>
        <begin position="180"/>
        <end position="306"/>
    </location>
</feature>
<evidence type="ECO:0000313" key="2">
    <source>
        <dbReference type="EMBL" id="TKA26573.1"/>
    </source>
</evidence>
<evidence type="ECO:0000256" key="1">
    <source>
        <dbReference type="SAM" id="MobiDB-lite"/>
    </source>
</evidence>
<protein>
    <submittedName>
        <fullName evidence="2">Uncharacterized protein</fullName>
    </submittedName>
</protein>
<feature type="compositionally biased region" description="Basic and acidic residues" evidence="1">
    <location>
        <begin position="191"/>
        <end position="215"/>
    </location>
</feature>
<accession>A0A4U0TW26</accession>
<feature type="compositionally biased region" description="Basic and acidic residues" evidence="1">
    <location>
        <begin position="257"/>
        <end position="279"/>
    </location>
</feature>
<feature type="compositionally biased region" description="Polar residues" evidence="1">
    <location>
        <begin position="241"/>
        <end position="256"/>
    </location>
</feature>
<dbReference type="EMBL" id="NAJP01000137">
    <property type="protein sequence ID" value="TKA26573.1"/>
    <property type="molecule type" value="Genomic_DNA"/>
</dbReference>
<proteinExistence type="predicted"/>
<dbReference type="Proteomes" id="UP000310066">
    <property type="component" value="Unassembled WGS sequence"/>
</dbReference>
<comment type="caution">
    <text evidence="2">The sequence shown here is derived from an EMBL/GenBank/DDBJ whole genome shotgun (WGS) entry which is preliminary data.</text>
</comment>
<reference evidence="2 3" key="1">
    <citation type="submission" date="2017-03" db="EMBL/GenBank/DDBJ databases">
        <title>Genomes of endolithic fungi from Antarctica.</title>
        <authorList>
            <person name="Coleine C."/>
            <person name="Masonjones S."/>
            <person name="Stajich J.E."/>
        </authorList>
    </citation>
    <scope>NUCLEOTIDE SEQUENCE [LARGE SCALE GENOMIC DNA]</scope>
    <source>
        <strain evidence="2 3">CCFEE 5311</strain>
    </source>
</reference>
<organism evidence="2 3">
    <name type="scientific">Friedmanniomyces endolithicus</name>
    <dbReference type="NCBI Taxonomy" id="329885"/>
    <lineage>
        <taxon>Eukaryota</taxon>
        <taxon>Fungi</taxon>
        <taxon>Dikarya</taxon>
        <taxon>Ascomycota</taxon>
        <taxon>Pezizomycotina</taxon>
        <taxon>Dothideomycetes</taxon>
        <taxon>Dothideomycetidae</taxon>
        <taxon>Mycosphaerellales</taxon>
        <taxon>Teratosphaeriaceae</taxon>
        <taxon>Friedmanniomyces</taxon>
    </lineage>
</organism>
<dbReference type="OrthoDB" id="3930519at2759"/>
<name>A0A4U0TW26_9PEZI</name>
<dbReference type="STRING" id="329885.A0A4U0TW26"/>
<gene>
    <name evidence="2" type="ORF">B0A54_16558</name>
</gene>
<sequence>MPDNKNDQQGPSEAERKAESSKAAQQSIDAQKKAKELTEAATSAGDPEERQRLLNEALQQEIASESFGKTAKYISSGPFQGMAAGTGIGVGTGAGLGTLSGALVGGTTSLITGGLGGAIGTGVGALTGPIVNMGEVAGKGIQSVTGNFPEWKPTDEQKAQFEKMVGQVKDTKRPGADELAAMVKGGGDDGGSGKKDGTHGKAEAEGKGEKAKEGEDAQGGWMESAASYLPSMSSDPKEQASKSNENQGKSDAPASSESHHSQAGESKHEHQIASSEKRNGSYPGETTFSGKEGDPKAVDALREKLG</sequence>
<feature type="region of interest" description="Disordered" evidence="1">
    <location>
        <begin position="1"/>
        <end position="56"/>
    </location>
</feature>
<feature type="compositionally biased region" description="Basic and acidic residues" evidence="1">
    <location>
        <begin position="291"/>
        <end position="306"/>
    </location>
</feature>
<dbReference type="AlphaFoldDB" id="A0A4U0TW26"/>